<evidence type="ECO:0000313" key="2">
    <source>
        <dbReference type="Proteomes" id="UP001066276"/>
    </source>
</evidence>
<accession>A0AAV7LAR1</accession>
<dbReference type="AlphaFoldDB" id="A0AAV7LAR1"/>
<evidence type="ECO:0000313" key="1">
    <source>
        <dbReference type="EMBL" id="KAJ1087565.1"/>
    </source>
</evidence>
<comment type="caution">
    <text evidence="1">The sequence shown here is derived from an EMBL/GenBank/DDBJ whole genome shotgun (WGS) entry which is preliminary data.</text>
</comment>
<dbReference type="Proteomes" id="UP001066276">
    <property type="component" value="Chromosome 11"/>
</dbReference>
<reference evidence="1" key="1">
    <citation type="journal article" date="2022" name="bioRxiv">
        <title>Sequencing and chromosome-scale assembly of the giantPleurodeles waltlgenome.</title>
        <authorList>
            <person name="Brown T."/>
            <person name="Elewa A."/>
            <person name="Iarovenko S."/>
            <person name="Subramanian E."/>
            <person name="Araus A.J."/>
            <person name="Petzold A."/>
            <person name="Susuki M."/>
            <person name="Suzuki K.-i.T."/>
            <person name="Hayashi T."/>
            <person name="Toyoda A."/>
            <person name="Oliveira C."/>
            <person name="Osipova E."/>
            <person name="Leigh N.D."/>
            <person name="Simon A."/>
            <person name="Yun M.H."/>
        </authorList>
    </citation>
    <scope>NUCLEOTIDE SEQUENCE</scope>
    <source>
        <strain evidence="1">20211129_DDA</strain>
        <tissue evidence="1">Liver</tissue>
    </source>
</reference>
<gene>
    <name evidence="1" type="ORF">NDU88_000732</name>
</gene>
<name>A0AAV7LAR1_PLEWA</name>
<organism evidence="1 2">
    <name type="scientific">Pleurodeles waltl</name>
    <name type="common">Iberian ribbed newt</name>
    <dbReference type="NCBI Taxonomy" id="8319"/>
    <lineage>
        <taxon>Eukaryota</taxon>
        <taxon>Metazoa</taxon>
        <taxon>Chordata</taxon>
        <taxon>Craniata</taxon>
        <taxon>Vertebrata</taxon>
        <taxon>Euteleostomi</taxon>
        <taxon>Amphibia</taxon>
        <taxon>Batrachia</taxon>
        <taxon>Caudata</taxon>
        <taxon>Salamandroidea</taxon>
        <taxon>Salamandridae</taxon>
        <taxon>Pleurodelinae</taxon>
        <taxon>Pleurodeles</taxon>
    </lineage>
</organism>
<proteinExistence type="predicted"/>
<dbReference type="EMBL" id="JANPWB010000015">
    <property type="protein sequence ID" value="KAJ1087565.1"/>
    <property type="molecule type" value="Genomic_DNA"/>
</dbReference>
<protein>
    <submittedName>
        <fullName evidence="1">Uncharacterized protein</fullName>
    </submittedName>
</protein>
<keyword evidence="2" id="KW-1185">Reference proteome</keyword>
<sequence>MLLRKYTISYSLSGLIIISGDFNLLQDAILVCSRHNKTRNKPRCAKEFAQRSPLNNLPEEVLRGPGLFLE</sequence>